<reference evidence="1 2" key="1">
    <citation type="submission" date="2020-04" db="EMBL/GenBank/DDBJ databases">
        <title>MicrobeNet Type strains.</title>
        <authorList>
            <person name="Nicholson A.C."/>
        </authorList>
    </citation>
    <scope>NUCLEOTIDE SEQUENCE [LARGE SCALE GENOMIC DNA]</scope>
    <source>
        <strain evidence="1 2">ATCC BAA-330</strain>
    </source>
</reference>
<name>A0ABX1LEX2_9ACTN</name>
<organism evidence="1 2">
    <name type="scientific">Tsukamurella columbiensis</name>
    <dbReference type="NCBI Taxonomy" id="128509"/>
    <lineage>
        <taxon>Bacteria</taxon>
        <taxon>Bacillati</taxon>
        <taxon>Actinomycetota</taxon>
        <taxon>Actinomycetes</taxon>
        <taxon>Mycobacteriales</taxon>
        <taxon>Tsukamurellaceae</taxon>
        <taxon>Tsukamurella</taxon>
    </lineage>
</organism>
<sequence length="56" mass="6509">MNIYPMPRVMHSCEQRTLAIDTTRKAVVHIDDVPRLIDLLQAALDAQRRHDQRGDQ</sequence>
<comment type="caution">
    <text evidence="1">The sequence shown here is derived from an EMBL/GenBank/DDBJ whole genome shotgun (WGS) entry which is preliminary data.</text>
</comment>
<dbReference type="EMBL" id="JABARZ010000006">
    <property type="protein sequence ID" value="NMD55568.1"/>
    <property type="molecule type" value="Genomic_DNA"/>
</dbReference>
<dbReference type="Proteomes" id="UP000556611">
    <property type="component" value="Unassembled WGS sequence"/>
</dbReference>
<gene>
    <name evidence="1" type="ORF">HHU10_08045</name>
</gene>
<dbReference type="RefSeq" id="WP_158645149.1">
    <property type="nucleotide sequence ID" value="NZ_JABARZ010000006.1"/>
</dbReference>
<evidence type="ECO:0000313" key="1">
    <source>
        <dbReference type="EMBL" id="NMD55568.1"/>
    </source>
</evidence>
<proteinExistence type="predicted"/>
<accession>A0ABX1LEX2</accession>
<protein>
    <submittedName>
        <fullName evidence="1">Uncharacterized protein</fullName>
    </submittedName>
</protein>
<evidence type="ECO:0000313" key="2">
    <source>
        <dbReference type="Proteomes" id="UP000556611"/>
    </source>
</evidence>
<keyword evidence="2" id="KW-1185">Reference proteome</keyword>